<dbReference type="AlphaFoldDB" id="A0AAP6AYD2"/>
<organism evidence="1 4">
    <name type="scientific">Escherichia coli</name>
    <dbReference type="NCBI Taxonomy" id="562"/>
    <lineage>
        <taxon>Bacteria</taxon>
        <taxon>Pseudomonadati</taxon>
        <taxon>Pseudomonadota</taxon>
        <taxon>Gammaproteobacteria</taxon>
        <taxon>Enterobacterales</taxon>
        <taxon>Enterobacteriaceae</taxon>
        <taxon>Escherichia</taxon>
    </lineage>
</organism>
<reference evidence="1" key="2">
    <citation type="submission" date="2023-10" db="EMBL/GenBank/DDBJ databases">
        <title>Draft Genome Sequence of a Shiga toxin-producing Escherichia coli strain from deer meat showing an IS-element integration in the B-subunit of the Shiga toxin Stx2b gene.</title>
        <authorList>
            <person name="Projahn M."/>
            <person name="Borowiak M."/>
        </authorList>
    </citation>
    <scope>NUCLEOTIDE SEQUENCE</scope>
    <source>
        <strain evidence="1">BfR-EC-18960</strain>
    </source>
</reference>
<reference evidence="2 3" key="1">
    <citation type="submission" date="2018-12" db="EMBL/GenBank/DDBJ databases">
        <title>Food and Water Safety Consortium.</title>
        <authorList>
            <person name="Tyson S."/>
            <person name="Peterson C.-L."/>
            <person name="Olson A."/>
            <person name="Tyler S."/>
            <person name="Cabral J."/>
            <person name="Lynch T."/>
            <person name="Knox N."/>
            <person name="Van Domselaar G."/>
            <person name="Graham M."/>
        </authorList>
    </citation>
    <scope>NUCLEOTIDE SEQUENCE [LARGE SCALE GENOMIC DNA]</scope>
    <source>
        <strain evidence="2 3">FWSEC0384</strain>
    </source>
</reference>
<gene>
    <name evidence="2" type="ORF">C9160_15005</name>
    <name evidence="1" type="ORF">R8G00_15190</name>
</gene>
<evidence type="ECO:0000313" key="4">
    <source>
        <dbReference type="Proteomes" id="UP001271591"/>
    </source>
</evidence>
<evidence type="ECO:0000313" key="1">
    <source>
        <dbReference type="EMBL" id="MDW9350923.1"/>
    </source>
</evidence>
<dbReference type="Proteomes" id="UP001271591">
    <property type="component" value="Unassembled WGS sequence"/>
</dbReference>
<protein>
    <submittedName>
        <fullName evidence="1">PerC family transcriptional regulator</fullName>
    </submittedName>
</protein>
<evidence type="ECO:0000313" key="2">
    <source>
        <dbReference type="EMBL" id="TJH20438.1"/>
    </source>
</evidence>
<proteinExistence type="predicted"/>
<evidence type="ECO:0000313" key="3">
    <source>
        <dbReference type="Proteomes" id="UP000306700"/>
    </source>
</evidence>
<dbReference type="Pfam" id="PF06069">
    <property type="entry name" value="PerC"/>
    <property type="match status" value="1"/>
</dbReference>
<accession>A0AAP6AYD2</accession>
<dbReference type="Proteomes" id="UP000306700">
    <property type="component" value="Unassembled WGS sequence"/>
</dbReference>
<sequence>MVHDRIAEELESKGFYRRAAARWAEVMMLVETDRERERVAMRRAECYGKAQRPPEPPEENYADLRKAVNRTYAEMGIGGRCKKSGVATRNKHRAGTVG</sequence>
<comment type="caution">
    <text evidence="1">The sequence shown here is derived from an EMBL/GenBank/DDBJ whole genome shotgun (WGS) entry which is preliminary data.</text>
</comment>
<dbReference type="EMBL" id="JAWPMK010000001">
    <property type="protein sequence ID" value="MDW9350923.1"/>
    <property type="molecule type" value="Genomic_DNA"/>
</dbReference>
<name>A0AAP6AYD2_ECOLX</name>
<dbReference type="EMBL" id="RRNI01000015">
    <property type="protein sequence ID" value="TJH20438.1"/>
    <property type="molecule type" value="Genomic_DNA"/>
</dbReference>
<dbReference type="InterPro" id="IPR024684">
    <property type="entry name" value="Tscrpt_act_PerC/SfV_Orf40"/>
</dbReference>